<dbReference type="InterPro" id="IPR031762">
    <property type="entry name" value="DUF4738"/>
</dbReference>
<dbReference type="Pfam" id="PF15889">
    <property type="entry name" value="DUF4738"/>
    <property type="match status" value="1"/>
</dbReference>
<reference evidence="1" key="2">
    <citation type="submission" date="2021-04" db="EMBL/GenBank/DDBJ databases">
        <authorList>
            <person name="Gilroy R."/>
        </authorList>
    </citation>
    <scope>NUCLEOTIDE SEQUENCE</scope>
    <source>
        <strain evidence="1">ChiHjej12B11-24981</strain>
    </source>
</reference>
<comment type="caution">
    <text evidence="1">The sequence shown here is derived from an EMBL/GenBank/DDBJ whole genome shotgun (WGS) entry which is preliminary data.</text>
</comment>
<proteinExistence type="predicted"/>
<evidence type="ECO:0000313" key="2">
    <source>
        <dbReference type="Proteomes" id="UP000824023"/>
    </source>
</evidence>
<accession>A0A9D2A918</accession>
<gene>
    <name evidence="1" type="ORF">H9819_06835</name>
</gene>
<dbReference type="AlphaFoldDB" id="A0A9D2A918"/>
<protein>
    <submittedName>
        <fullName evidence="1">DUF4738 domain-containing protein</fullName>
    </submittedName>
</protein>
<organism evidence="1 2">
    <name type="scientific">Candidatus Bacteroides merdipullorum</name>
    <dbReference type="NCBI Taxonomy" id="2838474"/>
    <lineage>
        <taxon>Bacteria</taxon>
        <taxon>Pseudomonadati</taxon>
        <taxon>Bacteroidota</taxon>
        <taxon>Bacteroidia</taxon>
        <taxon>Bacteroidales</taxon>
        <taxon>Bacteroidaceae</taxon>
        <taxon>Bacteroides</taxon>
    </lineage>
</organism>
<reference evidence="1" key="1">
    <citation type="journal article" date="2021" name="PeerJ">
        <title>Extensive microbial diversity within the chicken gut microbiome revealed by metagenomics and culture.</title>
        <authorList>
            <person name="Gilroy R."/>
            <person name="Ravi A."/>
            <person name="Getino M."/>
            <person name="Pursley I."/>
            <person name="Horton D.L."/>
            <person name="Alikhan N.F."/>
            <person name="Baker D."/>
            <person name="Gharbi K."/>
            <person name="Hall N."/>
            <person name="Watson M."/>
            <person name="Adriaenssens E.M."/>
            <person name="Foster-Nyarko E."/>
            <person name="Jarju S."/>
            <person name="Secka A."/>
            <person name="Antonio M."/>
            <person name="Oren A."/>
            <person name="Chaudhuri R.R."/>
            <person name="La Ragione R."/>
            <person name="Hildebrand F."/>
            <person name="Pallen M.J."/>
        </authorList>
    </citation>
    <scope>NUCLEOTIDE SEQUENCE</scope>
    <source>
        <strain evidence="1">ChiHjej12B11-24981</strain>
    </source>
</reference>
<evidence type="ECO:0000313" key="1">
    <source>
        <dbReference type="EMBL" id="HIZ01950.1"/>
    </source>
</evidence>
<name>A0A9D2A918_9BACE</name>
<dbReference type="Proteomes" id="UP000824023">
    <property type="component" value="Unassembled WGS sequence"/>
</dbReference>
<dbReference type="Gene3D" id="2.40.128.510">
    <property type="entry name" value="Protein of unknown function DUF4738"/>
    <property type="match status" value="1"/>
</dbReference>
<sequence>MCAACSSKPKTKAADDGLHMVVKTDTPRLAPERMPLSDVTHHIQYGGRAYEARVFRTADETLPVVKNEEGQEFIDNCIRLRVSTAGRIVLNRSFTKDDFASLLDARFLQHSLLEGLVYDTVSTGGLIFAASVSYPQSDLYVPIRLVVSFDGKVRMQRIDMLEDDSRLPAEP</sequence>
<dbReference type="EMBL" id="DXCK01000093">
    <property type="protein sequence ID" value="HIZ01950.1"/>
    <property type="molecule type" value="Genomic_DNA"/>
</dbReference>